<dbReference type="EMBL" id="JACJPY010000001">
    <property type="protein sequence ID" value="MBD2148635.1"/>
    <property type="molecule type" value="Genomic_DNA"/>
</dbReference>
<evidence type="ECO:0000313" key="2">
    <source>
        <dbReference type="Proteomes" id="UP000631421"/>
    </source>
</evidence>
<dbReference type="Gene3D" id="3.40.50.1010">
    <property type="entry name" value="5'-nuclease"/>
    <property type="match status" value="1"/>
</dbReference>
<protein>
    <submittedName>
        <fullName evidence="1">Type II toxin-antitoxin system VapC family toxin</fullName>
    </submittedName>
</protein>
<dbReference type="InterPro" id="IPR029060">
    <property type="entry name" value="PIN-like_dom_sf"/>
</dbReference>
<comment type="caution">
    <text evidence="1">The sequence shown here is derived from an EMBL/GenBank/DDBJ whole genome shotgun (WGS) entry which is preliminary data.</text>
</comment>
<accession>A0A926UP54</accession>
<dbReference type="AlphaFoldDB" id="A0A926UP54"/>
<name>A0A926UP54_9CYAN</name>
<organism evidence="1 2">
    <name type="scientific">Pseudanabaena cinerea FACHB-1277</name>
    <dbReference type="NCBI Taxonomy" id="2949581"/>
    <lineage>
        <taxon>Bacteria</taxon>
        <taxon>Bacillati</taxon>
        <taxon>Cyanobacteriota</taxon>
        <taxon>Cyanophyceae</taxon>
        <taxon>Pseudanabaenales</taxon>
        <taxon>Pseudanabaenaceae</taxon>
        <taxon>Pseudanabaena</taxon>
        <taxon>Pseudanabaena cinerea</taxon>
    </lineage>
</organism>
<reference evidence="1" key="1">
    <citation type="journal article" date="2015" name="ISME J.">
        <title>Draft Genome Sequence of Streptomyces incarnatus NRRL8089, which Produces the Nucleoside Antibiotic Sinefungin.</title>
        <authorList>
            <person name="Oshima K."/>
            <person name="Hattori M."/>
            <person name="Shimizu H."/>
            <person name="Fukuda K."/>
            <person name="Nemoto M."/>
            <person name="Inagaki K."/>
            <person name="Tamura T."/>
        </authorList>
    </citation>
    <scope>NUCLEOTIDE SEQUENCE</scope>
    <source>
        <strain evidence="1">FACHB-1277</strain>
    </source>
</reference>
<evidence type="ECO:0000313" key="1">
    <source>
        <dbReference type="EMBL" id="MBD2148635.1"/>
    </source>
</evidence>
<sequence length="156" mass="17789">MIVFLDSGVIGLLSNPNKRDQVLACENWLYGLLAKGVYVVSSDICDYEVRRNLVLESMRFEKRSQPLAALDELHEFVEFLPITPQVLLAASDIWAKSRLQGQAMANVMSVDVDAIICAHWELLKEEFPSRYVVVATTNVRHLSRFTEAFEWESIQL</sequence>
<dbReference type="RefSeq" id="WP_190348973.1">
    <property type="nucleotide sequence ID" value="NZ_JACJPY010000001.1"/>
</dbReference>
<gene>
    <name evidence="1" type="ORF">H6F44_00605</name>
</gene>
<keyword evidence="2" id="KW-1185">Reference proteome</keyword>
<dbReference type="Proteomes" id="UP000631421">
    <property type="component" value="Unassembled WGS sequence"/>
</dbReference>
<reference evidence="1" key="2">
    <citation type="submission" date="2020-08" db="EMBL/GenBank/DDBJ databases">
        <authorList>
            <person name="Chen M."/>
            <person name="Teng W."/>
            <person name="Zhao L."/>
            <person name="Hu C."/>
            <person name="Zhou Y."/>
            <person name="Han B."/>
            <person name="Song L."/>
            <person name="Shu W."/>
        </authorList>
    </citation>
    <scope>NUCLEOTIDE SEQUENCE</scope>
    <source>
        <strain evidence="1">FACHB-1277</strain>
    </source>
</reference>
<dbReference type="SUPFAM" id="SSF88723">
    <property type="entry name" value="PIN domain-like"/>
    <property type="match status" value="1"/>
</dbReference>
<proteinExistence type="predicted"/>